<organism evidence="1 2">
    <name type="scientific">Paenibacillus apis</name>
    <dbReference type="NCBI Taxonomy" id="1792174"/>
    <lineage>
        <taxon>Bacteria</taxon>
        <taxon>Bacillati</taxon>
        <taxon>Bacillota</taxon>
        <taxon>Bacilli</taxon>
        <taxon>Bacillales</taxon>
        <taxon>Paenibacillaceae</taxon>
        <taxon>Paenibacillus</taxon>
    </lineage>
</organism>
<evidence type="ECO:0000313" key="2">
    <source>
        <dbReference type="Proteomes" id="UP000678895"/>
    </source>
</evidence>
<sequence length="46" mass="5127">MISTANHKRFPIWPEDNSMWGDEGGPLFAHATKQVTYGIKIAGSHE</sequence>
<accession>A0A919Y777</accession>
<proteinExistence type="predicted"/>
<reference evidence="1" key="1">
    <citation type="submission" date="2021-03" db="EMBL/GenBank/DDBJ databases">
        <title>Antimicrobial resistance genes in bacteria isolated from Japanese honey, and their potential for conferring macrolide and lincosamide resistance in the American foulbrood pathogen Paenibacillus larvae.</title>
        <authorList>
            <person name="Okamoto M."/>
            <person name="Kumagai M."/>
            <person name="Kanamori H."/>
            <person name="Takamatsu D."/>
        </authorList>
    </citation>
    <scope>NUCLEOTIDE SEQUENCE</scope>
    <source>
        <strain evidence="1">J41TS4</strain>
    </source>
</reference>
<comment type="caution">
    <text evidence="1">The sequence shown here is derived from an EMBL/GenBank/DDBJ whole genome shotgun (WGS) entry which is preliminary data.</text>
</comment>
<evidence type="ECO:0000313" key="1">
    <source>
        <dbReference type="EMBL" id="GIO43342.1"/>
    </source>
</evidence>
<protein>
    <submittedName>
        <fullName evidence="1">Uncharacterized protein</fullName>
    </submittedName>
</protein>
<dbReference type="AlphaFoldDB" id="A0A919Y777"/>
<gene>
    <name evidence="1" type="ORF">J41TS4_31000</name>
</gene>
<dbReference type="Proteomes" id="UP000678895">
    <property type="component" value="Unassembled WGS sequence"/>
</dbReference>
<keyword evidence="2" id="KW-1185">Reference proteome</keyword>
<dbReference type="EMBL" id="BORS01000010">
    <property type="protein sequence ID" value="GIO43342.1"/>
    <property type="molecule type" value="Genomic_DNA"/>
</dbReference>
<name>A0A919Y777_9BACL</name>